<feature type="chain" id="PRO_5006063604" evidence="1">
    <location>
        <begin position="26"/>
        <end position="254"/>
    </location>
</feature>
<dbReference type="PANTHER" id="PTHR35272">
    <property type="entry name" value="THIOL:DISULFIDE INTERCHANGE PROTEIN DSBC-RELATED"/>
    <property type="match status" value="1"/>
</dbReference>
<evidence type="ECO:0000313" key="5">
    <source>
        <dbReference type="Proteomes" id="UP000051681"/>
    </source>
</evidence>
<dbReference type="Pfam" id="PF18312">
    <property type="entry name" value="ScsC_N"/>
    <property type="match status" value="1"/>
</dbReference>
<proteinExistence type="predicted"/>
<evidence type="ECO:0000256" key="1">
    <source>
        <dbReference type="SAM" id="SignalP"/>
    </source>
</evidence>
<keyword evidence="1" id="KW-0732">Signal</keyword>
<feature type="domain" description="DSBA-like thioredoxin" evidence="2">
    <location>
        <begin position="103"/>
        <end position="247"/>
    </location>
</feature>
<evidence type="ECO:0000259" key="2">
    <source>
        <dbReference type="Pfam" id="PF01323"/>
    </source>
</evidence>
<feature type="domain" description="Copper resistance protein ScsC N-terminal" evidence="3">
    <location>
        <begin position="35"/>
        <end position="67"/>
    </location>
</feature>
<name>A0A0P1GN69_9RHOB</name>
<dbReference type="Pfam" id="PF01323">
    <property type="entry name" value="DSBA"/>
    <property type="match status" value="1"/>
</dbReference>
<dbReference type="Gene3D" id="3.40.30.10">
    <property type="entry name" value="Glutaredoxin"/>
    <property type="match status" value="1"/>
</dbReference>
<dbReference type="InterPro" id="IPR036249">
    <property type="entry name" value="Thioredoxin-like_sf"/>
</dbReference>
<dbReference type="CDD" id="cd03023">
    <property type="entry name" value="DsbA_Com1_like"/>
    <property type="match status" value="1"/>
</dbReference>
<dbReference type="OrthoDB" id="9780147at2"/>
<dbReference type="GO" id="GO:0016491">
    <property type="term" value="F:oxidoreductase activity"/>
    <property type="evidence" value="ECO:0007669"/>
    <property type="project" value="InterPro"/>
</dbReference>
<dbReference type="InterPro" id="IPR051470">
    <property type="entry name" value="Thiol:disulfide_interchange"/>
</dbReference>
<reference evidence="4 5" key="1">
    <citation type="submission" date="2015-09" db="EMBL/GenBank/DDBJ databases">
        <authorList>
            <consortium name="Swine Surveillance"/>
        </authorList>
    </citation>
    <scope>NUCLEOTIDE SEQUENCE [LARGE SCALE GENOMIC DNA]</scope>
    <source>
        <strain evidence="4 5">CECT 8383</strain>
    </source>
</reference>
<dbReference type="EMBL" id="CYSF01000006">
    <property type="protein sequence ID" value="CUH83664.1"/>
    <property type="molecule type" value="Genomic_DNA"/>
</dbReference>
<protein>
    <submittedName>
        <fullName evidence="4">Protein disulfide isomerase II DsbC</fullName>
    </submittedName>
</protein>
<feature type="signal peptide" evidence="1">
    <location>
        <begin position="1"/>
        <end position="25"/>
    </location>
</feature>
<organism evidence="4 5">
    <name type="scientific">Thalassovita mediterranea</name>
    <dbReference type="NCBI Taxonomy" id="340021"/>
    <lineage>
        <taxon>Bacteria</taxon>
        <taxon>Pseudomonadati</taxon>
        <taxon>Pseudomonadota</taxon>
        <taxon>Alphaproteobacteria</taxon>
        <taxon>Rhodobacterales</taxon>
        <taxon>Roseobacteraceae</taxon>
        <taxon>Thalassovita</taxon>
    </lineage>
</organism>
<evidence type="ECO:0000259" key="3">
    <source>
        <dbReference type="Pfam" id="PF18312"/>
    </source>
</evidence>
<dbReference type="STRING" id="340021.TM5383_00860"/>
<sequence length="254" mass="27834">MKKLLAGAATLATLALPAMTGPAQALDLSTMNAAEKEAFGAAVRSYLLENPQVIVEAYEIYQEREAEFEAARDQNTIKQLAPALFNDDRAWEAGNPEGDIVMVEFLDYRCGYCKKAHDEVKQLISGDKNIRFIVKEFPILGEESVLASRFAIASRLVAGDDAYGRVNDALMGYRGRITEGSLVKLANKLDLDGDAIYAKIEDPEVSQLIADNHQLARALSISGTPTFVVQDQLLRGYVPLNGMQDMIAAMRAEM</sequence>
<dbReference type="InterPro" id="IPR001853">
    <property type="entry name" value="DSBA-like_thioredoxin_dom"/>
</dbReference>
<dbReference type="Proteomes" id="UP000051681">
    <property type="component" value="Unassembled WGS sequence"/>
</dbReference>
<keyword evidence="5" id="KW-1185">Reference proteome</keyword>
<keyword evidence="4" id="KW-0413">Isomerase</keyword>
<gene>
    <name evidence="4" type="ORF">TM5383_00860</name>
</gene>
<accession>A0A0P1GN69</accession>
<dbReference type="RefSeq" id="WP_143570207.1">
    <property type="nucleotide sequence ID" value="NZ_CYSF01000006.1"/>
</dbReference>
<dbReference type="PANTHER" id="PTHR35272:SF3">
    <property type="entry name" value="THIOL:DISULFIDE INTERCHANGE PROTEIN DSBC"/>
    <property type="match status" value="1"/>
</dbReference>
<evidence type="ECO:0000313" key="4">
    <source>
        <dbReference type="EMBL" id="CUH83664.1"/>
    </source>
</evidence>
<dbReference type="GO" id="GO:0016853">
    <property type="term" value="F:isomerase activity"/>
    <property type="evidence" value="ECO:0007669"/>
    <property type="project" value="UniProtKB-KW"/>
</dbReference>
<dbReference type="AlphaFoldDB" id="A0A0P1GN69"/>
<dbReference type="SUPFAM" id="SSF52833">
    <property type="entry name" value="Thioredoxin-like"/>
    <property type="match status" value="1"/>
</dbReference>
<dbReference type="InterPro" id="IPR041205">
    <property type="entry name" value="ScsC_N"/>
</dbReference>